<dbReference type="RefSeq" id="WP_035906546.1">
    <property type="nucleotide sequence ID" value="NZ_AVPK01000009.1"/>
</dbReference>
<dbReference type="STRING" id="1385521.N803_04085"/>
<comment type="caution">
    <text evidence="1">The sequence shown here is derived from an EMBL/GenBank/DDBJ whole genome shotgun (WGS) entry which is preliminary data.</text>
</comment>
<evidence type="ECO:0000313" key="1">
    <source>
        <dbReference type="EMBL" id="KGN36639.1"/>
    </source>
</evidence>
<gene>
    <name evidence="1" type="ORF">N803_04085</name>
</gene>
<dbReference type="OrthoDB" id="4951104at2"/>
<organism evidence="1 2">
    <name type="scientific">Knoellia subterranea KCTC 19937</name>
    <dbReference type="NCBI Taxonomy" id="1385521"/>
    <lineage>
        <taxon>Bacteria</taxon>
        <taxon>Bacillati</taxon>
        <taxon>Actinomycetota</taxon>
        <taxon>Actinomycetes</taxon>
        <taxon>Micrococcales</taxon>
        <taxon>Intrasporangiaceae</taxon>
        <taxon>Knoellia</taxon>
    </lineage>
</organism>
<sequence length="79" mass="8708">MSRIRVSTTVDDELIEAARRTMPGARDSSVLEAALEALLRSHRTAEIDAAYRAAYSESIRDEPDAWGDLAGWRDAVSQS</sequence>
<evidence type="ECO:0008006" key="3">
    <source>
        <dbReference type="Google" id="ProtNLM"/>
    </source>
</evidence>
<dbReference type="Proteomes" id="UP000030011">
    <property type="component" value="Unassembled WGS sequence"/>
</dbReference>
<proteinExistence type="predicted"/>
<name>A0A0A0JIQ4_9MICO</name>
<evidence type="ECO:0000313" key="2">
    <source>
        <dbReference type="Proteomes" id="UP000030011"/>
    </source>
</evidence>
<dbReference type="AlphaFoldDB" id="A0A0A0JIQ4"/>
<keyword evidence="2" id="KW-1185">Reference proteome</keyword>
<dbReference type="EMBL" id="AVPK01000009">
    <property type="protein sequence ID" value="KGN36639.1"/>
    <property type="molecule type" value="Genomic_DNA"/>
</dbReference>
<protein>
    <recommendedName>
        <fullName evidence="3">Antitoxin MazE5</fullName>
    </recommendedName>
</protein>
<accession>A0A0A0JIQ4</accession>
<reference evidence="1 2" key="1">
    <citation type="submission" date="2013-08" db="EMBL/GenBank/DDBJ databases">
        <title>The genome sequence of Knoellia subterranea.</title>
        <authorList>
            <person name="Zhu W."/>
            <person name="Wang G."/>
        </authorList>
    </citation>
    <scope>NUCLEOTIDE SEQUENCE [LARGE SCALE GENOMIC DNA]</scope>
    <source>
        <strain evidence="1 2">KCTC 19937</strain>
    </source>
</reference>
<dbReference type="eggNOG" id="ENOG50345T0">
    <property type="taxonomic scope" value="Bacteria"/>
</dbReference>